<protein>
    <recommendedName>
        <fullName evidence="1">Endonuclease/exonuclease/phosphatase domain-containing protein</fullName>
    </recommendedName>
</protein>
<evidence type="ECO:0000313" key="2">
    <source>
        <dbReference type="EMBL" id="GBN06598.1"/>
    </source>
</evidence>
<dbReference type="EMBL" id="BGPR01005081">
    <property type="protein sequence ID" value="GBN06598.1"/>
    <property type="molecule type" value="Genomic_DNA"/>
</dbReference>
<accession>A0A4Y2KWC6</accession>
<evidence type="ECO:0000259" key="1">
    <source>
        <dbReference type="Pfam" id="PF14529"/>
    </source>
</evidence>
<dbReference type="SUPFAM" id="SSF56219">
    <property type="entry name" value="DNase I-like"/>
    <property type="match status" value="1"/>
</dbReference>
<sequence>MPSKQSSLFLWAFFQGNLGRSQKVTQELPHIFPGQVPNVYLLPEPYLFNAEAYGLPFKSACGCSKTWKVLFAVRNKEISMITRHIGNNLVAVELAVGADMFKIVSMYFPPSSNKNQLVRELEDALEKLRSHKVIIAGDANIRSSLWGPEL</sequence>
<feature type="domain" description="Endonuclease/exonuclease/phosphatase" evidence="1">
    <location>
        <begin position="102"/>
        <end position="148"/>
    </location>
</feature>
<dbReference type="InterPro" id="IPR036691">
    <property type="entry name" value="Endo/exonu/phosph_ase_sf"/>
</dbReference>
<dbReference type="Gene3D" id="3.60.10.10">
    <property type="entry name" value="Endonuclease/exonuclease/phosphatase"/>
    <property type="match status" value="1"/>
</dbReference>
<dbReference type="Proteomes" id="UP000499080">
    <property type="component" value="Unassembled WGS sequence"/>
</dbReference>
<evidence type="ECO:0000313" key="3">
    <source>
        <dbReference type="Proteomes" id="UP000499080"/>
    </source>
</evidence>
<keyword evidence="3" id="KW-1185">Reference proteome</keyword>
<comment type="caution">
    <text evidence="2">The sequence shown here is derived from an EMBL/GenBank/DDBJ whole genome shotgun (WGS) entry which is preliminary data.</text>
</comment>
<name>A0A4Y2KWC6_ARAVE</name>
<proteinExistence type="predicted"/>
<dbReference type="AlphaFoldDB" id="A0A4Y2KWC6"/>
<dbReference type="GO" id="GO:0003824">
    <property type="term" value="F:catalytic activity"/>
    <property type="evidence" value="ECO:0007669"/>
    <property type="project" value="InterPro"/>
</dbReference>
<reference evidence="2 3" key="1">
    <citation type="journal article" date="2019" name="Sci. Rep.">
        <title>Orb-weaving spider Araneus ventricosus genome elucidates the spidroin gene catalogue.</title>
        <authorList>
            <person name="Kono N."/>
            <person name="Nakamura H."/>
            <person name="Ohtoshi R."/>
            <person name="Moran D.A.P."/>
            <person name="Shinohara A."/>
            <person name="Yoshida Y."/>
            <person name="Fujiwara M."/>
            <person name="Mori M."/>
            <person name="Tomita M."/>
            <person name="Arakawa K."/>
        </authorList>
    </citation>
    <scope>NUCLEOTIDE SEQUENCE [LARGE SCALE GENOMIC DNA]</scope>
</reference>
<dbReference type="OrthoDB" id="6437148at2759"/>
<dbReference type="InterPro" id="IPR005135">
    <property type="entry name" value="Endo/exonuclease/phosphatase"/>
</dbReference>
<gene>
    <name evidence="2" type="ORF">AVEN_226360_1</name>
</gene>
<organism evidence="2 3">
    <name type="scientific">Araneus ventricosus</name>
    <name type="common">Orbweaver spider</name>
    <name type="synonym">Epeira ventricosa</name>
    <dbReference type="NCBI Taxonomy" id="182803"/>
    <lineage>
        <taxon>Eukaryota</taxon>
        <taxon>Metazoa</taxon>
        <taxon>Ecdysozoa</taxon>
        <taxon>Arthropoda</taxon>
        <taxon>Chelicerata</taxon>
        <taxon>Arachnida</taxon>
        <taxon>Araneae</taxon>
        <taxon>Araneomorphae</taxon>
        <taxon>Entelegynae</taxon>
        <taxon>Araneoidea</taxon>
        <taxon>Araneidae</taxon>
        <taxon>Araneus</taxon>
    </lineage>
</organism>
<dbReference type="Pfam" id="PF14529">
    <property type="entry name" value="Exo_endo_phos_2"/>
    <property type="match status" value="1"/>
</dbReference>